<dbReference type="GO" id="GO:0000287">
    <property type="term" value="F:magnesium ion binding"/>
    <property type="evidence" value="ECO:0007669"/>
    <property type="project" value="UniProtKB-UniRule"/>
</dbReference>
<accession>A0A6J4E7S3</accession>
<gene>
    <name evidence="5 7" type="primary">vapC</name>
    <name evidence="7" type="ORF">TUM18999_36860</name>
    <name evidence="8" type="ORF">TUM20286_42490</name>
</gene>
<feature type="binding site" evidence="5">
    <location>
        <position position="98"/>
    </location>
    <ligand>
        <name>Mg(2+)</name>
        <dbReference type="ChEBI" id="CHEBI:18420"/>
    </ligand>
</feature>
<evidence type="ECO:0000256" key="5">
    <source>
        <dbReference type="HAMAP-Rule" id="MF_00265"/>
    </source>
</evidence>
<dbReference type="GO" id="GO:0004540">
    <property type="term" value="F:RNA nuclease activity"/>
    <property type="evidence" value="ECO:0007669"/>
    <property type="project" value="InterPro"/>
</dbReference>
<dbReference type="Proteomes" id="UP000509383">
    <property type="component" value="Chromosome"/>
</dbReference>
<feature type="domain" description="PIN" evidence="6">
    <location>
        <begin position="7"/>
        <end position="117"/>
    </location>
</feature>
<comment type="function">
    <text evidence="5">Toxic component of a toxin-antitoxin (TA) system. An RNase.</text>
</comment>
<evidence type="ECO:0000256" key="1">
    <source>
        <dbReference type="ARBA" id="ARBA00022649"/>
    </source>
</evidence>
<keyword evidence="5" id="KW-0460">Magnesium</keyword>
<evidence type="ECO:0000313" key="8">
    <source>
        <dbReference type="EMBL" id="GJN54497.1"/>
    </source>
</evidence>
<reference evidence="7 9" key="1">
    <citation type="submission" date="2020-05" db="EMBL/GenBank/DDBJ databases">
        <title>Characterization of novel class B3 metallo-beta-lactamase from novel Pseudomonas species.</title>
        <authorList>
            <person name="Yamada K."/>
            <person name="Aoki K."/>
            <person name="Ishii Y."/>
        </authorList>
    </citation>
    <scope>NUCLEOTIDE SEQUENCE [LARGE SCALE GENOMIC DNA]</scope>
    <source>
        <strain evidence="7 9">TUM18999</strain>
        <strain evidence="8 10">TUM20286</strain>
    </source>
</reference>
<evidence type="ECO:0000256" key="2">
    <source>
        <dbReference type="ARBA" id="ARBA00022722"/>
    </source>
</evidence>
<keyword evidence="2 5" id="KW-0540">Nuclease</keyword>
<evidence type="ECO:0000259" key="6">
    <source>
        <dbReference type="Pfam" id="PF01850"/>
    </source>
</evidence>
<evidence type="ECO:0000256" key="4">
    <source>
        <dbReference type="ARBA" id="ARBA00022801"/>
    </source>
</evidence>
<comment type="similarity">
    <text evidence="5">Belongs to the PINc/VapC protein family.</text>
</comment>
<dbReference type="EMBL" id="BQKM01000011">
    <property type="protein sequence ID" value="GJN54497.1"/>
    <property type="molecule type" value="Genomic_DNA"/>
</dbReference>
<keyword evidence="10" id="KW-1185">Reference proteome</keyword>
<dbReference type="InterPro" id="IPR029060">
    <property type="entry name" value="PIN-like_dom_sf"/>
</dbReference>
<keyword evidence="3 5" id="KW-0479">Metal-binding</keyword>
<keyword evidence="5" id="KW-0800">Toxin</keyword>
<dbReference type="Proteomes" id="UP001054892">
    <property type="component" value="Unassembled WGS sequence"/>
</dbReference>
<sequence length="135" mass="14947">MRTRASIFLDTNVLLYLLSADPAKADAAEALLAKRPTISVQVLNEVASVCSRKLRMSWDEIGRFLELVQGFCRVVPVTLEVHRQARELADRYRLSFYDACIAAAALVAGCSTLHSEDMHSGLLLDGRLRVLNPFG</sequence>
<dbReference type="CDD" id="cd18692">
    <property type="entry name" value="PIN_VapC-like"/>
    <property type="match status" value="1"/>
</dbReference>
<dbReference type="SUPFAM" id="SSF88723">
    <property type="entry name" value="PIN domain-like"/>
    <property type="match status" value="1"/>
</dbReference>
<dbReference type="PANTHER" id="PTHR38826">
    <property type="entry name" value="RIBONUCLEASE VAPC13"/>
    <property type="match status" value="1"/>
</dbReference>
<protein>
    <recommendedName>
        <fullName evidence="5">Ribonuclease VapC</fullName>
        <shortName evidence="5">RNase VapC</shortName>
        <ecNumber evidence="5">3.1.-.-</ecNumber>
    </recommendedName>
    <alternativeName>
        <fullName evidence="5">Toxin VapC</fullName>
    </alternativeName>
</protein>
<dbReference type="PANTHER" id="PTHR38826:SF5">
    <property type="entry name" value="RIBONUCLEASE VAPC13"/>
    <property type="match status" value="1"/>
</dbReference>
<dbReference type="GO" id="GO:0090729">
    <property type="term" value="F:toxin activity"/>
    <property type="evidence" value="ECO:0007669"/>
    <property type="project" value="UniProtKB-KW"/>
</dbReference>
<dbReference type="EMBL" id="AP023189">
    <property type="protein sequence ID" value="BCG25495.1"/>
    <property type="molecule type" value="Genomic_DNA"/>
</dbReference>
<dbReference type="HAMAP" id="MF_00265">
    <property type="entry name" value="VapC_Nob1"/>
    <property type="match status" value="1"/>
</dbReference>
<evidence type="ECO:0000256" key="3">
    <source>
        <dbReference type="ARBA" id="ARBA00022723"/>
    </source>
</evidence>
<dbReference type="EC" id="3.1.-.-" evidence="5"/>
<dbReference type="GO" id="GO:0016787">
    <property type="term" value="F:hydrolase activity"/>
    <property type="evidence" value="ECO:0007669"/>
    <property type="project" value="UniProtKB-KW"/>
</dbReference>
<dbReference type="AlphaFoldDB" id="A0A6J4E7S3"/>
<evidence type="ECO:0000313" key="9">
    <source>
        <dbReference type="Proteomes" id="UP000509383"/>
    </source>
</evidence>
<keyword evidence="1 5" id="KW-1277">Toxin-antitoxin system</keyword>
<evidence type="ECO:0000313" key="7">
    <source>
        <dbReference type="EMBL" id="BCG25495.1"/>
    </source>
</evidence>
<dbReference type="Gene3D" id="3.40.50.1010">
    <property type="entry name" value="5'-nuclease"/>
    <property type="match status" value="1"/>
</dbReference>
<dbReference type="Pfam" id="PF01850">
    <property type="entry name" value="PIN"/>
    <property type="match status" value="1"/>
</dbReference>
<keyword evidence="4 5" id="KW-0378">Hydrolase</keyword>
<proteinExistence type="inferred from homology"/>
<comment type="cofactor">
    <cofactor evidence="5">
        <name>Mg(2+)</name>
        <dbReference type="ChEBI" id="CHEBI:18420"/>
    </cofactor>
</comment>
<evidence type="ECO:0000313" key="10">
    <source>
        <dbReference type="Proteomes" id="UP001054892"/>
    </source>
</evidence>
<organism evidence="7 9">
    <name type="scientific">Pseudomonas tohonis</name>
    <dbReference type="NCBI Taxonomy" id="2725477"/>
    <lineage>
        <taxon>Bacteria</taxon>
        <taxon>Pseudomonadati</taxon>
        <taxon>Pseudomonadota</taxon>
        <taxon>Gammaproteobacteria</taxon>
        <taxon>Pseudomonadales</taxon>
        <taxon>Pseudomonadaceae</taxon>
        <taxon>Pseudomonas</taxon>
    </lineage>
</organism>
<name>A0A6J4E7S3_9PSED</name>
<dbReference type="InterPro" id="IPR022907">
    <property type="entry name" value="VapC_family"/>
</dbReference>
<dbReference type="InterPro" id="IPR002716">
    <property type="entry name" value="PIN_dom"/>
</dbReference>
<dbReference type="KEGG" id="ptw:TUM18999_36860"/>
<feature type="binding site" evidence="5">
    <location>
        <position position="10"/>
    </location>
    <ligand>
        <name>Mg(2+)</name>
        <dbReference type="ChEBI" id="CHEBI:18420"/>
    </ligand>
</feature>
<dbReference type="InterPro" id="IPR052106">
    <property type="entry name" value="PINc/VapC_TA"/>
</dbReference>